<feature type="domain" description="Insulin-like" evidence="8">
    <location>
        <begin position="27"/>
        <end position="81"/>
    </location>
</feature>
<evidence type="ECO:0000259" key="8">
    <source>
        <dbReference type="SMART" id="SM00078"/>
    </source>
</evidence>
<dbReference type="PROSITE" id="PS00262">
    <property type="entry name" value="INSULIN"/>
    <property type="match status" value="1"/>
</dbReference>
<evidence type="ECO:0000256" key="3">
    <source>
        <dbReference type="ARBA" id="ARBA00022525"/>
    </source>
</evidence>
<evidence type="ECO:0000256" key="2">
    <source>
        <dbReference type="ARBA" id="ARBA00009034"/>
    </source>
</evidence>
<dbReference type="Gene3D" id="1.10.100.10">
    <property type="entry name" value="Insulin-like"/>
    <property type="match status" value="1"/>
</dbReference>
<comment type="caution">
    <text evidence="9">The sequence shown here is derived from an EMBL/GenBank/DDBJ whole genome shotgun (WGS) entry which is preliminary data.</text>
</comment>
<name>A0ABD0SP34_LOXSC</name>
<dbReference type="Proteomes" id="UP001549921">
    <property type="component" value="Unassembled WGS sequence"/>
</dbReference>
<proteinExistence type="inferred from homology"/>
<dbReference type="InterPro" id="IPR036438">
    <property type="entry name" value="Insulin-like_sf"/>
</dbReference>
<organism evidence="9 10">
    <name type="scientific">Loxostege sticticalis</name>
    <name type="common">Beet webworm moth</name>
    <dbReference type="NCBI Taxonomy" id="481309"/>
    <lineage>
        <taxon>Eukaryota</taxon>
        <taxon>Metazoa</taxon>
        <taxon>Ecdysozoa</taxon>
        <taxon>Arthropoda</taxon>
        <taxon>Hexapoda</taxon>
        <taxon>Insecta</taxon>
        <taxon>Pterygota</taxon>
        <taxon>Neoptera</taxon>
        <taxon>Endopterygota</taxon>
        <taxon>Lepidoptera</taxon>
        <taxon>Glossata</taxon>
        <taxon>Ditrysia</taxon>
        <taxon>Pyraloidea</taxon>
        <taxon>Crambidae</taxon>
        <taxon>Pyraustinae</taxon>
        <taxon>Loxostege</taxon>
    </lineage>
</organism>
<sequence length="82" mass="9323">MKTSHFLLLTLLVLTLTMSSEAGPPGYIFCGRRLAQILQIVCGDDYSTDNNEFYTHDVVKRSIYDDCCTKVCTFDVIKLYCN</sequence>
<dbReference type="InterPro" id="IPR022352">
    <property type="entry name" value="Ins/IGF/rlx"/>
</dbReference>
<dbReference type="SMART" id="SM00078">
    <property type="entry name" value="IlGF"/>
    <property type="match status" value="1"/>
</dbReference>
<dbReference type="SUPFAM" id="SSF56994">
    <property type="entry name" value="Insulin-like"/>
    <property type="match status" value="1"/>
</dbReference>
<evidence type="ECO:0000256" key="5">
    <source>
        <dbReference type="ARBA" id="ARBA00022729"/>
    </source>
</evidence>
<dbReference type="InterPro" id="IPR003235">
    <property type="entry name" value="Nem_insulin-like_b-type"/>
</dbReference>
<dbReference type="AlphaFoldDB" id="A0ABD0SP34"/>
<feature type="signal peptide" evidence="7">
    <location>
        <begin position="1"/>
        <end position="22"/>
    </location>
</feature>
<evidence type="ECO:0000256" key="1">
    <source>
        <dbReference type="ARBA" id="ARBA00004613"/>
    </source>
</evidence>
<keyword evidence="5 7" id="KW-0732">Signal</keyword>
<comment type="similarity">
    <text evidence="2">Belongs to the insulin family.</text>
</comment>
<reference evidence="9 10" key="1">
    <citation type="submission" date="2024-06" db="EMBL/GenBank/DDBJ databases">
        <title>A chromosome-level genome assembly of beet webworm, Loxostege sticticalis.</title>
        <authorList>
            <person name="Zhang Y."/>
        </authorList>
    </citation>
    <scope>NUCLEOTIDE SEQUENCE [LARGE SCALE GENOMIC DNA]</scope>
    <source>
        <strain evidence="9">AQ028</strain>
        <tissue evidence="9">Male pupae</tissue>
    </source>
</reference>
<evidence type="ECO:0000256" key="7">
    <source>
        <dbReference type="SAM" id="SignalP"/>
    </source>
</evidence>
<keyword evidence="3" id="KW-0964">Secreted</keyword>
<dbReference type="Pfam" id="PF03488">
    <property type="entry name" value="Ins_beta"/>
    <property type="match status" value="1"/>
</dbReference>
<feature type="chain" id="PRO_5044769469" description="Insulin-like domain-containing protein" evidence="7">
    <location>
        <begin position="23"/>
        <end position="82"/>
    </location>
</feature>
<dbReference type="PRINTS" id="PR00276">
    <property type="entry name" value="INSULINFAMLY"/>
</dbReference>
<protein>
    <recommendedName>
        <fullName evidence="8">Insulin-like domain-containing protein</fullName>
    </recommendedName>
</protein>
<evidence type="ECO:0000313" key="10">
    <source>
        <dbReference type="Proteomes" id="UP001549921"/>
    </source>
</evidence>
<dbReference type="InterPro" id="IPR016179">
    <property type="entry name" value="Insulin-like"/>
</dbReference>
<evidence type="ECO:0000256" key="4">
    <source>
        <dbReference type="ARBA" id="ARBA00022685"/>
    </source>
</evidence>
<dbReference type="GO" id="GO:0005576">
    <property type="term" value="C:extracellular region"/>
    <property type="evidence" value="ECO:0007669"/>
    <property type="project" value="UniProtKB-SubCell"/>
</dbReference>
<keyword evidence="4" id="KW-0165">Cleavage on pair of basic residues</keyword>
<gene>
    <name evidence="9" type="ORF">ABMA28_005028</name>
</gene>
<evidence type="ECO:0000313" key="9">
    <source>
        <dbReference type="EMBL" id="KAL0821576.1"/>
    </source>
</evidence>
<evidence type="ECO:0000256" key="6">
    <source>
        <dbReference type="ARBA" id="ARBA00023157"/>
    </source>
</evidence>
<dbReference type="EMBL" id="JBEDNZ010000017">
    <property type="protein sequence ID" value="KAL0821576.1"/>
    <property type="molecule type" value="Genomic_DNA"/>
</dbReference>
<accession>A0ABD0SP34</accession>
<dbReference type="InterPro" id="IPR022353">
    <property type="entry name" value="Insulin_CS"/>
</dbReference>
<keyword evidence="6" id="KW-1015">Disulfide bond</keyword>
<dbReference type="CDD" id="cd04366">
    <property type="entry name" value="IlGF_insulin_bombyxin_like"/>
    <property type="match status" value="1"/>
</dbReference>
<comment type="subcellular location">
    <subcellularLocation>
        <location evidence="1">Secreted</location>
    </subcellularLocation>
</comment>